<reference evidence="2 3" key="1">
    <citation type="submission" date="2020-08" db="EMBL/GenBank/DDBJ databases">
        <title>Bridging the membrane lipid divide: bacteria of the FCB group superphylum have the potential to synthesize archaeal ether lipids.</title>
        <authorList>
            <person name="Villanueva L."/>
            <person name="Von Meijenfeldt F.A.B."/>
            <person name="Westbye A.B."/>
            <person name="Yadav S."/>
            <person name="Hopmans E.C."/>
            <person name="Dutilh B.E."/>
            <person name="Sinninghe Damste J.S."/>
        </authorList>
    </citation>
    <scope>NUCLEOTIDE SEQUENCE [LARGE SCALE GENOMIC DNA]</scope>
    <source>
        <strain evidence="2">NIOZ-UU100</strain>
    </source>
</reference>
<evidence type="ECO:0000256" key="1">
    <source>
        <dbReference type="SAM" id="MobiDB-lite"/>
    </source>
</evidence>
<feature type="region of interest" description="Disordered" evidence="1">
    <location>
        <begin position="103"/>
        <end position="126"/>
    </location>
</feature>
<dbReference type="Gene3D" id="2.30.30.220">
    <property type="entry name" value="SspB-like"/>
    <property type="match status" value="1"/>
</dbReference>
<sequence length="126" mass="13635">MSSSRPYMIRAIHEWISDNGMTPYIVVDATDSMVTVPVAHVDDDKIVLNSSYSAVSGLSIENDWISFSARFSGASEHISFPPSAVRAIYAQENGQGMIFPEAVEEKQGNQDGGVSEKSAPALKIVK</sequence>
<name>A0A8J6P556_9GAMM</name>
<dbReference type="PANTHER" id="PTHR37486">
    <property type="entry name" value="STRINGENT STARVATION PROTEIN B"/>
    <property type="match status" value="1"/>
</dbReference>
<dbReference type="GO" id="GO:0005829">
    <property type="term" value="C:cytosol"/>
    <property type="evidence" value="ECO:0007669"/>
    <property type="project" value="TreeGrafter"/>
</dbReference>
<dbReference type="NCBIfam" id="NF008769">
    <property type="entry name" value="PRK11798.2-5"/>
    <property type="match status" value="1"/>
</dbReference>
<gene>
    <name evidence="2" type="ORF">H8D24_05900</name>
</gene>
<keyword evidence="2" id="KW-0378">Hydrolase</keyword>
<dbReference type="GO" id="GO:0005840">
    <property type="term" value="C:ribosome"/>
    <property type="evidence" value="ECO:0007669"/>
    <property type="project" value="TreeGrafter"/>
</dbReference>
<dbReference type="GO" id="GO:0045732">
    <property type="term" value="P:positive regulation of protein catabolic process"/>
    <property type="evidence" value="ECO:0007669"/>
    <property type="project" value="TreeGrafter"/>
</dbReference>
<evidence type="ECO:0000313" key="2">
    <source>
        <dbReference type="EMBL" id="MBC8519920.1"/>
    </source>
</evidence>
<keyword evidence="2" id="KW-0645">Protease</keyword>
<protein>
    <submittedName>
        <fullName evidence="2">ClpXP protease specificity-enhancing factor</fullName>
    </submittedName>
</protein>
<comment type="caution">
    <text evidence="2">The sequence shown here is derived from an EMBL/GenBank/DDBJ whole genome shotgun (WGS) entry which is preliminary data.</text>
</comment>
<dbReference type="Pfam" id="PF04386">
    <property type="entry name" value="SspB"/>
    <property type="match status" value="1"/>
</dbReference>
<organism evidence="2 3">
    <name type="scientific">Candidatus Thiopontia autotrophica</name>
    <dbReference type="NCBI Taxonomy" id="2841688"/>
    <lineage>
        <taxon>Bacteria</taxon>
        <taxon>Pseudomonadati</taxon>
        <taxon>Pseudomonadota</taxon>
        <taxon>Gammaproteobacteria</taxon>
        <taxon>Candidatus Thiopontia</taxon>
    </lineage>
</organism>
<evidence type="ECO:0000313" key="3">
    <source>
        <dbReference type="Proteomes" id="UP000654401"/>
    </source>
</evidence>
<dbReference type="EMBL" id="JACNFK010000029">
    <property type="protein sequence ID" value="MBC8519920.1"/>
    <property type="molecule type" value="Genomic_DNA"/>
</dbReference>
<dbReference type="PANTHER" id="PTHR37486:SF1">
    <property type="entry name" value="STRINGENT STARVATION PROTEIN B"/>
    <property type="match status" value="1"/>
</dbReference>
<dbReference type="Proteomes" id="UP000654401">
    <property type="component" value="Unassembled WGS sequence"/>
</dbReference>
<dbReference type="GO" id="GO:0006508">
    <property type="term" value="P:proteolysis"/>
    <property type="evidence" value="ECO:0007669"/>
    <property type="project" value="UniProtKB-KW"/>
</dbReference>
<proteinExistence type="predicted"/>
<dbReference type="GO" id="GO:0008233">
    <property type="term" value="F:peptidase activity"/>
    <property type="evidence" value="ECO:0007669"/>
    <property type="project" value="UniProtKB-KW"/>
</dbReference>
<dbReference type="AlphaFoldDB" id="A0A8J6P556"/>
<accession>A0A8J6P556</accession>
<dbReference type="InterPro" id="IPR036760">
    <property type="entry name" value="SspB-like_sf"/>
</dbReference>
<dbReference type="InterPro" id="IPR007481">
    <property type="entry name" value="SspB"/>
</dbReference>
<dbReference type="PIRSF" id="PIRSF005276">
    <property type="entry name" value="SspB"/>
    <property type="match status" value="1"/>
</dbReference>
<dbReference type="SUPFAM" id="SSF101738">
    <property type="entry name" value="SspB-like"/>
    <property type="match status" value="1"/>
</dbReference>